<comment type="caution">
    <text evidence="3">The sequence shown here is derived from an EMBL/GenBank/DDBJ whole genome shotgun (WGS) entry which is preliminary data.</text>
</comment>
<feature type="region of interest" description="Disordered" evidence="1">
    <location>
        <begin position="1"/>
        <end position="38"/>
    </location>
</feature>
<evidence type="ECO:0000313" key="4">
    <source>
        <dbReference type="Proteomes" id="UP000663845"/>
    </source>
</evidence>
<dbReference type="AlphaFoldDB" id="A0A814QXB7"/>
<sequence>MLARPQDTQQAAKLSTEQIERDYPKKNGQPVFEIRPPRSTHNIIDVALTLQSTKTKRVPIERQTTFERPKNEPPVEDSIQIKSLENPNRLTIELYTPPKQRSFIKHTTSIKSSPKLQSRQSDLLSIMDRQSTFQDPPKDEERMESNLSVINMRTQQEVDQTQVQKKTPQKRLLFPTTIVTNANPSSPRQQSSKNRGSPTRQQSSKQQGRPIPSERNRISNIIYDIASTTLSFAGEYNLKMITDQRMKLTEHDCYISITQRLHEKCFDIQNEFVLSKLYVMVNLCESGFDNTIIKQSVDQVCQQRIHFDF</sequence>
<dbReference type="EMBL" id="CAJNOG010000261">
    <property type="protein sequence ID" value="CAF1126154.1"/>
    <property type="molecule type" value="Genomic_DNA"/>
</dbReference>
<proteinExistence type="predicted"/>
<reference evidence="3" key="1">
    <citation type="submission" date="2021-02" db="EMBL/GenBank/DDBJ databases">
        <authorList>
            <person name="Nowell W R."/>
        </authorList>
    </citation>
    <scope>NUCLEOTIDE SEQUENCE</scope>
</reference>
<dbReference type="Gene3D" id="1.10.132.130">
    <property type="match status" value="1"/>
</dbReference>
<evidence type="ECO:0000313" key="3">
    <source>
        <dbReference type="EMBL" id="CAF1126154.1"/>
    </source>
</evidence>
<feature type="compositionally biased region" description="Polar residues" evidence="1">
    <location>
        <begin position="177"/>
        <end position="207"/>
    </location>
</feature>
<accession>A0A814QXB7</accession>
<evidence type="ECO:0000259" key="2">
    <source>
        <dbReference type="Pfam" id="PF20985"/>
    </source>
</evidence>
<feature type="domain" description="Legumain prodomain" evidence="2">
    <location>
        <begin position="213"/>
        <end position="301"/>
    </location>
</feature>
<evidence type="ECO:0000256" key="1">
    <source>
        <dbReference type="SAM" id="MobiDB-lite"/>
    </source>
</evidence>
<dbReference type="Proteomes" id="UP000663845">
    <property type="component" value="Unassembled WGS sequence"/>
</dbReference>
<dbReference type="InterPro" id="IPR046427">
    <property type="entry name" value="Legumain_prodom_sf"/>
</dbReference>
<name>A0A814QXB7_9BILA</name>
<feature type="region of interest" description="Disordered" evidence="1">
    <location>
        <begin position="153"/>
        <end position="216"/>
    </location>
</feature>
<dbReference type="InterPro" id="IPR048501">
    <property type="entry name" value="Legum_prodom"/>
</dbReference>
<protein>
    <recommendedName>
        <fullName evidence="2">Legumain prodomain domain-containing protein</fullName>
    </recommendedName>
</protein>
<feature type="compositionally biased region" description="Polar residues" evidence="1">
    <location>
        <begin position="1"/>
        <end position="17"/>
    </location>
</feature>
<dbReference type="Pfam" id="PF20985">
    <property type="entry name" value="Legum_prodom"/>
    <property type="match status" value="1"/>
</dbReference>
<feature type="compositionally biased region" description="Polar residues" evidence="1">
    <location>
        <begin position="153"/>
        <end position="166"/>
    </location>
</feature>
<gene>
    <name evidence="3" type="ORF">JYZ213_LOCUS22758</name>
</gene>
<dbReference type="CDD" id="cd21115">
    <property type="entry name" value="legumain_C"/>
    <property type="match status" value="1"/>
</dbReference>
<organism evidence="3 4">
    <name type="scientific">Adineta steineri</name>
    <dbReference type="NCBI Taxonomy" id="433720"/>
    <lineage>
        <taxon>Eukaryota</taxon>
        <taxon>Metazoa</taxon>
        <taxon>Spiralia</taxon>
        <taxon>Gnathifera</taxon>
        <taxon>Rotifera</taxon>
        <taxon>Eurotatoria</taxon>
        <taxon>Bdelloidea</taxon>
        <taxon>Adinetida</taxon>
        <taxon>Adinetidae</taxon>
        <taxon>Adineta</taxon>
    </lineage>
</organism>